<dbReference type="GO" id="GO:0030150">
    <property type="term" value="P:protein import into mitochondrial matrix"/>
    <property type="evidence" value="ECO:0007669"/>
    <property type="project" value="TreeGrafter"/>
</dbReference>
<evidence type="ECO:0000256" key="2">
    <source>
        <dbReference type="ARBA" id="ARBA00022692"/>
    </source>
</evidence>
<sequence>MGFLDRLRGRNQEEADHVSSLDAATAAAGSDPSLFNVEASSNTLPSSSAGSNAFDIQAQDTSRLYNPYEGLAAVSRREGVPQFRLPQQPEFLFIEDATVHTRSWSENLSYYTGAGYLAGAMAGGGRGAFQALSTPLAVDGAGATQRLRLNQLLNTSGKLGRANGNSLGALGLMFAATESFGNYMSDGVVPSEVVTLAAGASAGALYRSVRGPRQAVAAAAVGALGAGALILARKTISRGL</sequence>
<evidence type="ECO:0000256" key="3">
    <source>
        <dbReference type="ARBA" id="ARBA00022989"/>
    </source>
</evidence>
<evidence type="ECO:0008006" key="8">
    <source>
        <dbReference type="Google" id="ProtNLM"/>
    </source>
</evidence>
<feature type="transmembrane region" description="Helical" evidence="5">
    <location>
        <begin position="215"/>
        <end position="232"/>
    </location>
</feature>
<dbReference type="Pfam" id="PF02466">
    <property type="entry name" value="Tim17"/>
    <property type="match status" value="1"/>
</dbReference>
<keyword evidence="4 5" id="KW-0472">Membrane</keyword>
<accession>A0A1D2AG35</accession>
<dbReference type="PANTHER" id="PTHR15371:SF0">
    <property type="entry name" value="SD19278P"/>
    <property type="match status" value="1"/>
</dbReference>
<evidence type="ECO:0000256" key="5">
    <source>
        <dbReference type="SAM" id="Phobius"/>
    </source>
</evidence>
<gene>
    <name evidence="7" type="ORF">g.72553</name>
    <name evidence="6" type="ORF">g.72555</name>
</gene>
<dbReference type="EMBL" id="GDKF01000747">
    <property type="protein sequence ID" value="JAT77875.1"/>
    <property type="molecule type" value="Transcribed_RNA"/>
</dbReference>
<evidence type="ECO:0000256" key="4">
    <source>
        <dbReference type="ARBA" id="ARBA00023136"/>
    </source>
</evidence>
<dbReference type="AlphaFoldDB" id="A0A1D2AG35"/>
<dbReference type="GO" id="GO:0005744">
    <property type="term" value="C:TIM23 mitochondrial import inner membrane translocase complex"/>
    <property type="evidence" value="ECO:0007669"/>
    <property type="project" value="TreeGrafter"/>
</dbReference>
<dbReference type="GO" id="GO:0008320">
    <property type="term" value="F:protein transmembrane transporter activity"/>
    <property type="evidence" value="ECO:0007669"/>
    <property type="project" value="TreeGrafter"/>
</dbReference>
<reference evidence="6" key="1">
    <citation type="submission" date="2015-08" db="EMBL/GenBank/DDBJ databases">
        <authorList>
            <person name="Babu N.S."/>
            <person name="Beckwith C.J."/>
            <person name="Beseler K.G."/>
            <person name="Brison A."/>
            <person name="Carone J.V."/>
            <person name="Caskin T.P."/>
            <person name="Diamond M."/>
            <person name="Durham M.E."/>
            <person name="Foxe J.M."/>
            <person name="Go M."/>
            <person name="Henderson B.A."/>
            <person name="Jones I.B."/>
            <person name="McGettigan J.A."/>
            <person name="Micheletti S.J."/>
            <person name="Nasrallah M.E."/>
            <person name="Ortiz D."/>
            <person name="Piller C.R."/>
            <person name="Privatt S.R."/>
            <person name="Schneider S.L."/>
            <person name="Sharp S."/>
            <person name="Smith T.C."/>
            <person name="Stanton J.D."/>
            <person name="Ullery H.E."/>
            <person name="Wilson R.J."/>
            <person name="Serrano M.G."/>
            <person name="Buck G."/>
            <person name="Lee V."/>
            <person name="Wang Y."/>
            <person name="Carvalho R."/>
            <person name="Voegtly L."/>
            <person name="Shi R."/>
            <person name="Duckworth R."/>
            <person name="Johnson A."/>
            <person name="Loviza R."/>
            <person name="Walstead R."/>
            <person name="Shah Z."/>
            <person name="Kiflezghi M."/>
            <person name="Wade K."/>
            <person name="Ball S.L."/>
            <person name="Bradley K.W."/>
            <person name="Asai D.J."/>
            <person name="Bowman C.A."/>
            <person name="Russell D.A."/>
            <person name="Pope W.H."/>
            <person name="Jacobs-Sera D."/>
            <person name="Hendrix R.W."/>
            <person name="Hatfull G.F."/>
        </authorList>
    </citation>
    <scope>NUCLEOTIDE SEQUENCE</scope>
</reference>
<comment type="subcellular location">
    <subcellularLocation>
        <location evidence="1">Membrane</location>
        <topology evidence="1">Multi-pass membrane protein</topology>
    </subcellularLocation>
</comment>
<name>A0A1D2AG35_AUXPR</name>
<evidence type="ECO:0000313" key="6">
    <source>
        <dbReference type="EMBL" id="JAT77875.1"/>
    </source>
</evidence>
<evidence type="ECO:0000256" key="1">
    <source>
        <dbReference type="ARBA" id="ARBA00004141"/>
    </source>
</evidence>
<dbReference type="InterPro" id="IPR045238">
    <property type="entry name" value="Tim23-like"/>
</dbReference>
<evidence type="ECO:0000313" key="7">
    <source>
        <dbReference type="EMBL" id="JAT78287.1"/>
    </source>
</evidence>
<keyword evidence="3 5" id="KW-1133">Transmembrane helix</keyword>
<proteinExistence type="predicted"/>
<keyword evidence="2 5" id="KW-0812">Transmembrane</keyword>
<dbReference type="EMBL" id="GDKF01000335">
    <property type="protein sequence ID" value="JAT78287.1"/>
    <property type="molecule type" value="Transcribed_RNA"/>
</dbReference>
<dbReference type="PANTHER" id="PTHR15371">
    <property type="entry name" value="TIM23"/>
    <property type="match status" value="1"/>
</dbReference>
<organism evidence="6">
    <name type="scientific">Auxenochlorella protothecoides</name>
    <name type="common">Green microalga</name>
    <name type="synonym">Chlorella protothecoides</name>
    <dbReference type="NCBI Taxonomy" id="3075"/>
    <lineage>
        <taxon>Eukaryota</taxon>
        <taxon>Viridiplantae</taxon>
        <taxon>Chlorophyta</taxon>
        <taxon>core chlorophytes</taxon>
        <taxon>Trebouxiophyceae</taxon>
        <taxon>Chlorellales</taxon>
        <taxon>Chlorellaceae</taxon>
        <taxon>Auxenochlorella</taxon>
    </lineage>
</organism>
<protein>
    <recommendedName>
        <fullName evidence="8">Mitochondrial import inner membrane translocase subunit TIM23</fullName>
    </recommendedName>
</protein>